<evidence type="ECO:0008006" key="3">
    <source>
        <dbReference type="Google" id="ProtNLM"/>
    </source>
</evidence>
<dbReference type="Proteomes" id="UP001623330">
    <property type="component" value="Unassembled WGS sequence"/>
</dbReference>
<name>A0ABR4NS94_9SACH</name>
<keyword evidence="2" id="KW-1185">Reference proteome</keyword>
<gene>
    <name evidence="1" type="ORF">RNJ44_00842</name>
</gene>
<dbReference type="PIRSF" id="PIRSF022944">
    <property type="entry name" value="Ribosomal_MRP8_mit"/>
    <property type="match status" value="1"/>
</dbReference>
<dbReference type="InterPro" id="IPR012917">
    <property type="entry name" value="DUF3294"/>
</dbReference>
<evidence type="ECO:0000313" key="1">
    <source>
        <dbReference type="EMBL" id="KAL3231203.1"/>
    </source>
</evidence>
<protein>
    <recommendedName>
        <fullName evidence="3">Mrp8p</fullName>
    </recommendedName>
</protein>
<accession>A0ABR4NS94</accession>
<comment type="caution">
    <text evidence="1">The sequence shown here is derived from an EMBL/GenBank/DDBJ whole genome shotgun (WGS) entry which is preliminary data.</text>
</comment>
<dbReference type="EMBL" id="JBEVYD010000008">
    <property type="protein sequence ID" value="KAL3231203.1"/>
    <property type="molecule type" value="Genomic_DNA"/>
</dbReference>
<evidence type="ECO:0000313" key="2">
    <source>
        <dbReference type="Proteomes" id="UP001623330"/>
    </source>
</evidence>
<dbReference type="Pfam" id="PF07957">
    <property type="entry name" value="DUF3294"/>
    <property type="match status" value="1"/>
</dbReference>
<proteinExistence type="predicted"/>
<organism evidence="1 2">
    <name type="scientific">Nakaseomyces bracarensis</name>
    <dbReference type="NCBI Taxonomy" id="273131"/>
    <lineage>
        <taxon>Eukaryota</taxon>
        <taxon>Fungi</taxon>
        <taxon>Dikarya</taxon>
        <taxon>Ascomycota</taxon>
        <taxon>Saccharomycotina</taxon>
        <taxon>Saccharomycetes</taxon>
        <taxon>Saccharomycetales</taxon>
        <taxon>Saccharomycetaceae</taxon>
        <taxon>Nakaseomyces</taxon>
    </lineage>
</organism>
<sequence>MSELENLKKQVADLQALVQKQNLLISKTGKNVLELQIARQKVDVDNFGAAKAQVNAQFDSTDFATNEDLVQLVAELQGELNVMEERSIRRLVNSTKTDPDATLAPIPNADGEVPSLTDNMFPHSFKEFENIDDKGLFRLARFYEKLPMTLKEQEDFDKVLEGKIEELHISKVSDEDIEKELKKMSKEELNDAFNEVARYLGLKCRRGTNIW</sequence>
<reference evidence="1 2" key="1">
    <citation type="submission" date="2024-05" db="EMBL/GenBank/DDBJ databases">
        <title>Long read based assembly of the Candida bracarensis genome reveals expanded adhesin content.</title>
        <authorList>
            <person name="Marcet-Houben M."/>
            <person name="Ksiezopolska E."/>
            <person name="Gabaldon T."/>
        </authorList>
    </citation>
    <scope>NUCLEOTIDE SEQUENCE [LARGE SCALE GENOMIC DNA]</scope>
    <source>
        <strain evidence="1 2">CBM6</strain>
    </source>
</reference>